<proteinExistence type="predicted"/>
<evidence type="ECO:0000313" key="2">
    <source>
        <dbReference type="EMBL" id="CAL1370911.1"/>
    </source>
</evidence>
<feature type="compositionally biased region" description="Polar residues" evidence="1">
    <location>
        <begin position="8"/>
        <end position="20"/>
    </location>
</feature>
<protein>
    <submittedName>
        <fullName evidence="2">Uncharacterized protein</fullName>
    </submittedName>
</protein>
<evidence type="ECO:0000256" key="1">
    <source>
        <dbReference type="SAM" id="MobiDB-lite"/>
    </source>
</evidence>
<organism evidence="2 3">
    <name type="scientific">Linum trigynum</name>
    <dbReference type="NCBI Taxonomy" id="586398"/>
    <lineage>
        <taxon>Eukaryota</taxon>
        <taxon>Viridiplantae</taxon>
        <taxon>Streptophyta</taxon>
        <taxon>Embryophyta</taxon>
        <taxon>Tracheophyta</taxon>
        <taxon>Spermatophyta</taxon>
        <taxon>Magnoliopsida</taxon>
        <taxon>eudicotyledons</taxon>
        <taxon>Gunneridae</taxon>
        <taxon>Pentapetalae</taxon>
        <taxon>rosids</taxon>
        <taxon>fabids</taxon>
        <taxon>Malpighiales</taxon>
        <taxon>Linaceae</taxon>
        <taxon>Linum</taxon>
    </lineage>
</organism>
<sequence length="67" mass="7211">MPGCKVPSNFSASTHLSSSAKVKDRCFYPTLKDPILINHTTEAPPNGGEMANQNPKDEAEKQAAPQN</sequence>
<keyword evidence="3" id="KW-1185">Reference proteome</keyword>
<reference evidence="2 3" key="1">
    <citation type="submission" date="2024-04" db="EMBL/GenBank/DDBJ databases">
        <authorList>
            <person name="Fracassetti M."/>
        </authorList>
    </citation>
    <scope>NUCLEOTIDE SEQUENCE [LARGE SCALE GENOMIC DNA]</scope>
</reference>
<accession>A0AAV2DAM6</accession>
<feature type="region of interest" description="Disordered" evidence="1">
    <location>
        <begin position="1"/>
        <end position="22"/>
    </location>
</feature>
<dbReference type="Proteomes" id="UP001497516">
    <property type="component" value="Chromosome 2"/>
</dbReference>
<dbReference type="AlphaFoldDB" id="A0AAV2DAM6"/>
<dbReference type="EMBL" id="OZ034815">
    <property type="protein sequence ID" value="CAL1370911.1"/>
    <property type="molecule type" value="Genomic_DNA"/>
</dbReference>
<gene>
    <name evidence="2" type="ORF">LTRI10_LOCUS13004</name>
</gene>
<feature type="region of interest" description="Disordered" evidence="1">
    <location>
        <begin position="37"/>
        <end position="67"/>
    </location>
</feature>
<name>A0AAV2DAM6_9ROSI</name>
<evidence type="ECO:0000313" key="3">
    <source>
        <dbReference type="Proteomes" id="UP001497516"/>
    </source>
</evidence>